<proteinExistence type="predicted"/>
<gene>
    <name evidence="1" type="ORF">L4G47_02850</name>
</gene>
<name>A0ABS9I040_9PSED</name>
<keyword evidence="2" id="KW-1185">Reference proteome</keyword>
<accession>A0ABS9I040</accession>
<dbReference type="RefSeq" id="WP_237250438.1">
    <property type="nucleotide sequence ID" value="NZ_JAKJXE010000005.1"/>
</dbReference>
<reference evidence="1" key="1">
    <citation type="submission" date="2022-01" db="EMBL/GenBank/DDBJ databases">
        <title>Pseudomonas sp. nov. isolated from Antarctic regolith.</title>
        <authorList>
            <person name="Novakova D."/>
            <person name="Sedlar K."/>
        </authorList>
    </citation>
    <scope>NUCLEOTIDE SEQUENCE</scope>
    <source>
        <strain evidence="1">P2647</strain>
    </source>
</reference>
<evidence type="ECO:0000313" key="2">
    <source>
        <dbReference type="Proteomes" id="UP001162905"/>
    </source>
</evidence>
<comment type="caution">
    <text evidence="1">The sequence shown here is derived from an EMBL/GenBank/DDBJ whole genome shotgun (WGS) entry which is preliminary data.</text>
</comment>
<dbReference type="Proteomes" id="UP001162905">
    <property type="component" value="Unassembled WGS sequence"/>
</dbReference>
<sequence>MIHTSTTGGYVHQNDKTVVATFFIDCLQDGDDHGIGLPSLSIAIESSNACVSLDPCQMGRGIKPRDSVIGLQ</sequence>
<organism evidence="1 2">
    <name type="scientific">Pseudomonas petrae</name>
    <dbReference type="NCBI Taxonomy" id="2912190"/>
    <lineage>
        <taxon>Bacteria</taxon>
        <taxon>Pseudomonadati</taxon>
        <taxon>Pseudomonadota</taxon>
        <taxon>Gammaproteobacteria</taxon>
        <taxon>Pseudomonadales</taxon>
        <taxon>Pseudomonadaceae</taxon>
        <taxon>Pseudomonas</taxon>
    </lineage>
</organism>
<dbReference type="EMBL" id="JAKJXH010000002">
    <property type="protein sequence ID" value="MCF7541160.1"/>
    <property type="molecule type" value="Genomic_DNA"/>
</dbReference>
<evidence type="ECO:0000313" key="1">
    <source>
        <dbReference type="EMBL" id="MCF7541160.1"/>
    </source>
</evidence>
<protein>
    <submittedName>
        <fullName evidence="1">Uncharacterized protein</fullName>
    </submittedName>
</protein>